<dbReference type="AlphaFoldDB" id="A0AAQ3KHR3"/>
<dbReference type="InterPro" id="IPR001841">
    <property type="entry name" value="Znf_RING"/>
</dbReference>
<evidence type="ECO:0000256" key="3">
    <source>
        <dbReference type="ARBA" id="ARBA00022833"/>
    </source>
</evidence>
<keyword evidence="2 4" id="KW-0863">Zinc-finger</keyword>
<name>A0AAQ3KHR3_9LILI</name>
<dbReference type="EMBL" id="CP136894">
    <property type="protein sequence ID" value="WOL07118.1"/>
    <property type="molecule type" value="Genomic_DNA"/>
</dbReference>
<accession>A0AAQ3KHR3</accession>
<gene>
    <name evidence="6" type="ORF">Cni_G15855</name>
</gene>
<reference evidence="6 7" key="1">
    <citation type="submission" date="2023-10" db="EMBL/GenBank/DDBJ databases">
        <title>Chromosome-scale genome assembly provides insights into flower coloration mechanisms of Canna indica.</title>
        <authorList>
            <person name="Li C."/>
        </authorList>
    </citation>
    <scope>NUCLEOTIDE SEQUENCE [LARGE SCALE GENOMIC DNA]</scope>
    <source>
        <tissue evidence="6">Flower</tissue>
    </source>
</reference>
<dbReference type="SMART" id="SM00184">
    <property type="entry name" value="RING"/>
    <property type="match status" value="1"/>
</dbReference>
<evidence type="ECO:0000313" key="6">
    <source>
        <dbReference type="EMBL" id="WOL07118.1"/>
    </source>
</evidence>
<dbReference type="GO" id="GO:0016567">
    <property type="term" value="P:protein ubiquitination"/>
    <property type="evidence" value="ECO:0007669"/>
    <property type="project" value="TreeGrafter"/>
</dbReference>
<sequence>MTFPLVCYCIAVPWPVVLLLKTLDRIRSFVLTILHHAGAYRRTNPPPAPPAPPAAPSSIKAQLPVVEFASFVKECIADEDEASAAVCIFCLEGLELEDEVRKLGNCRHAFHKECIDQWLENGQVNCPMCRSDILPNRWGATKQGLILQCVGAMLTKRRHHNFDHDN</sequence>
<evidence type="ECO:0000256" key="1">
    <source>
        <dbReference type="ARBA" id="ARBA00022723"/>
    </source>
</evidence>
<evidence type="ECO:0000313" key="7">
    <source>
        <dbReference type="Proteomes" id="UP001327560"/>
    </source>
</evidence>
<keyword evidence="7" id="KW-1185">Reference proteome</keyword>
<dbReference type="PANTHER" id="PTHR45969">
    <property type="entry name" value="RING ZINC FINGER PROTEIN-RELATED"/>
    <property type="match status" value="1"/>
</dbReference>
<protein>
    <submittedName>
        <fullName evidence="6">E3 ubiquitin-protein ligase</fullName>
    </submittedName>
</protein>
<evidence type="ECO:0000256" key="4">
    <source>
        <dbReference type="PROSITE-ProRule" id="PRU00175"/>
    </source>
</evidence>
<feature type="domain" description="RING-type" evidence="5">
    <location>
        <begin position="87"/>
        <end position="130"/>
    </location>
</feature>
<evidence type="ECO:0000256" key="2">
    <source>
        <dbReference type="ARBA" id="ARBA00022771"/>
    </source>
</evidence>
<dbReference type="Pfam" id="PF13639">
    <property type="entry name" value="zf-RING_2"/>
    <property type="match status" value="1"/>
</dbReference>
<dbReference type="PROSITE" id="PS50089">
    <property type="entry name" value="ZF_RING_2"/>
    <property type="match status" value="1"/>
</dbReference>
<organism evidence="6 7">
    <name type="scientific">Canna indica</name>
    <name type="common">Indian-shot</name>
    <dbReference type="NCBI Taxonomy" id="4628"/>
    <lineage>
        <taxon>Eukaryota</taxon>
        <taxon>Viridiplantae</taxon>
        <taxon>Streptophyta</taxon>
        <taxon>Embryophyta</taxon>
        <taxon>Tracheophyta</taxon>
        <taxon>Spermatophyta</taxon>
        <taxon>Magnoliopsida</taxon>
        <taxon>Liliopsida</taxon>
        <taxon>Zingiberales</taxon>
        <taxon>Cannaceae</taxon>
        <taxon>Canna</taxon>
    </lineage>
</organism>
<dbReference type="Gene3D" id="3.30.40.10">
    <property type="entry name" value="Zinc/RING finger domain, C3HC4 (zinc finger)"/>
    <property type="match status" value="1"/>
</dbReference>
<evidence type="ECO:0000259" key="5">
    <source>
        <dbReference type="PROSITE" id="PS50089"/>
    </source>
</evidence>
<dbReference type="GO" id="GO:0008270">
    <property type="term" value="F:zinc ion binding"/>
    <property type="evidence" value="ECO:0007669"/>
    <property type="project" value="UniProtKB-KW"/>
</dbReference>
<keyword evidence="1" id="KW-0479">Metal-binding</keyword>
<dbReference type="GO" id="GO:0061630">
    <property type="term" value="F:ubiquitin protein ligase activity"/>
    <property type="evidence" value="ECO:0007669"/>
    <property type="project" value="TreeGrafter"/>
</dbReference>
<keyword evidence="3" id="KW-0862">Zinc</keyword>
<dbReference type="Proteomes" id="UP001327560">
    <property type="component" value="Chromosome 5"/>
</dbReference>
<dbReference type="InterPro" id="IPR013083">
    <property type="entry name" value="Znf_RING/FYVE/PHD"/>
</dbReference>
<dbReference type="SUPFAM" id="SSF57850">
    <property type="entry name" value="RING/U-box"/>
    <property type="match status" value="1"/>
</dbReference>
<proteinExistence type="predicted"/>
<dbReference type="PANTHER" id="PTHR45969:SF94">
    <property type="entry name" value="OS07G0421800 PROTEIN"/>
    <property type="match status" value="1"/>
</dbReference>